<comment type="caution">
    <text evidence="2">The sequence shown here is derived from an EMBL/GenBank/DDBJ whole genome shotgun (WGS) entry which is preliminary data.</text>
</comment>
<dbReference type="Proteomes" id="UP000095039">
    <property type="component" value="Unassembled WGS sequence"/>
</dbReference>
<evidence type="ECO:0000313" key="2">
    <source>
        <dbReference type="EMBL" id="OEE62181.1"/>
    </source>
</evidence>
<feature type="transmembrane region" description="Helical" evidence="1">
    <location>
        <begin position="12"/>
        <end position="30"/>
    </location>
</feature>
<keyword evidence="1" id="KW-0472">Membrane</keyword>
<evidence type="ECO:0000256" key="1">
    <source>
        <dbReference type="SAM" id="Phobius"/>
    </source>
</evidence>
<sequence length="136" mass="14915">MAAEKLTTARLIQILVVMAVLIAAFVWRTIDYSSSKNTLTCTMLADECQVSLKGEKVHIQYDKQGDAGGSVVVFSPATPSSLQVNLDSDNSVLIAHEVVVMGNKRAYIYALPDSVKYGAAHKFILHIDQDQIEINF</sequence>
<gene>
    <name evidence="2" type="ORF">A1OK_01350</name>
</gene>
<keyword evidence="1" id="KW-1133">Transmembrane helix</keyword>
<dbReference type="EMBL" id="AJWN02000040">
    <property type="protein sequence ID" value="OEE62181.1"/>
    <property type="molecule type" value="Genomic_DNA"/>
</dbReference>
<dbReference type="RefSeq" id="WP_016962135.1">
    <property type="nucleotide sequence ID" value="NZ_AJWN02000040.1"/>
</dbReference>
<name>A0A1E5C9I5_9GAMM</name>
<accession>A0A1E5C9I5</accession>
<keyword evidence="1" id="KW-0812">Transmembrane</keyword>
<dbReference type="AlphaFoldDB" id="A0A1E5C9I5"/>
<keyword evidence="3" id="KW-1185">Reference proteome</keyword>
<proteinExistence type="predicted"/>
<protein>
    <submittedName>
        <fullName evidence="2">Uncharacterized protein</fullName>
    </submittedName>
</protein>
<reference evidence="2 3" key="1">
    <citation type="journal article" date="2012" name="Science">
        <title>Ecological populations of bacteria act as socially cohesive units of antibiotic production and resistance.</title>
        <authorList>
            <person name="Cordero O.X."/>
            <person name="Wildschutte H."/>
            <person name="Kirkup B."/>
            <person name="Proehl S."/>
            <person name="Ngo L."/>
            <person name="Hussain F."/>
            <person name="Le Roux F."/>
            <person name="Mincer T."/>
            <person name="Polz M.F."/>
        </authorList>
    </citation>
    <scope>NUCLEOTIDE SEQUENCE [LARGE SCALE GENOMIC DNA]</scope>
    <source>
        <strain evidence="2 3">FF-454</strain>
    </source>
</reference>
<organism evidence="2 3">
    <name type="scientific">Enterovibrio norvegicus FF-454</name>
    <dbReference type="NCBI Taxonomy" id="1185651"/>
    <lineage>
        <taxon>Bacteria</taxon>
        <taxon>Pseudomonadati</taxon>
        <taxon>Pseudomonadota</taxon>
        <taxon>Gammaproteobacteria</taxon>
        <taxon>Vibrionales</taxon>
        <taxon>Vibrionaceae</taxon>
        <taxon>Enterovibrio</taxon>
    </lineage>
</organism>
<evidence type="ECO:0000313" key="3">
    <source>
        <dbReference type="Proteomes" id="UP000095039"/>
    </source>
</evidence>